<evidence type="ECO:0000313" key="3">
    <source>
        <dbReference type="Proteomes" id="UP000215199"/>
    </source>
</evidence>
<evidence type="ECO:0000313" key="2">
    <source>
        <dbReference type="EMBL" id="OXM59161.1"/>
    </source>
</evidence>
<name>A0A229SKI9_9PSEU</name>
<dbReference type="RefSeq" id="WP_093954490.1">
    <property type="nucleotide sequence ID" value="NZ_NMUL01000093.1"/>
</dbReference>
<keyword evidence="1" id="KW-1133">Transmembrane helix</keyword>
<organism evidence="2 3">
    <name type="scientific">Amycolatopsis vastitatis</name>
    <dbReference type="NCBI Taxonomy" id="1905142"/>
    <lineage>
        <taxon>Bacteria</taxon>
        <taxon>Bacillati</taxon>
        <taxon>Actinomycetota</taxon>
        <taxon>Actinomycetes</taxon>
        <taxon>Pseudonocardiales</taxon>
        <taxon>Pseudonocardiaceae</taxon>
        <taxon>Amycolatopsis</taxon>
    </lineage>
</organism>
<reference evidence="3" key="1">
    <citation type="submission" date="2017-07" db="EMBL/GenBank/DDBJ databases">
        <title>Comparative genome mining reveals phylogenetic distribution patterns of secondary metabolites in Amycolatopsis.</title>
        <authorList>
            <person name="Adamek M."/>
            <person name="Alanjary M."/>
            <person name="Sales-Ortells H."/>
            <person name="Goodfellow M."/>
            <person name="Bull A.T."/>
            <person name="Kalinowski J."/>
            <person name="Ziemert N."/>
        </authorList>
    </citation>
    <scope>NUCLEOTIDE SEQUENCE [LARGE SCALE GENOMIC DNA]</scope>
    <source>
        <strain evidence="3">H5</strain>
    </source>
</reference>
<feature type="transmembrane region" description="Helical" evidence="1">
    <location>
        <begin position="27"/>
        <end position="53"/>
    </location>
</feature>
<accession>A0A229SKI9</accession>
<evidence type="ECO:0000256" key="1">
    <source>
        <dbReference type="SAM" id="Phobius"/>
    </source>
</evidence>
<dbReference type="Proteomes" id="UP000215199">
    <property type="component" value="Unassembled WGS sequence"/>
</dbReference>
<keyword evidence="1" id="KW-0472">Membrane</keyword>
<proteinExistence type="predicted"/>
<comment type="caution">
    <text evidence="2">The sequence shown here is derived from an EMBL/GenBank/DDBJ whole genome shotgun (WGS) entry which is preliminary data.</text>
</comment>
<protein>
    <submittedName>
        <fullName evidence="2">Uncharacterized protein</fullName>
    </submittedName>
</protein>
<dbReference type="AlphaFoldDB" id="A0A229SKI9"/>
<dbReference type="EMBL" id="NMUL01000093">
    <property type="protein sequence ID" value="OXM59161.1"/>
    <property type="molecule type" value="Genomic_DNA"/>
</dbReference>
<sequence>MTAGRHTVPRSAFTARRRPAPTTRWHILRLLALGAAFLTIATGSVTLLLLLAINLFNKITV</sequence>
<gene>
    <name evidence="2" type="ORF">CF165_49195</name>
</gene>
<keyword evidence="3" id="KW-1185">Reference proteome</keyword>
<keyword evidence="1" id="KW-0812">Transmembrane</keyword>